<feature type="region of interest" description="Disordered" evidence="1">
    <location>
        <begin position="1"/>
        <end position="52"/>
    </location>
</feature>
<keyword evidence="3" id="KW-1185">Reference proteome</keyword>
<reference evidence="2 3" key="1">
    <citation type="submission" date="2012-06" db="EMBL/GenBank/DDBJ databases">
        <title>Finished chromosome of genome of Cylindrospermum stagnale PCC 7417.</title>
        <authorList>
            <consortium name="US DOE Joint Genome Institute"/>
            <person name="Gugger M."/>
            <person name="Coursin T."/>
            <person name="Rippka R."/>
            <person name="Tandeau De Marsac N."/>
            <person name="Huntemann M."/>
            <person name="Wei C.-L."/>
            <person name="Han J."/>
            <person name="Detter J.C."/>
            <person name="Han C."/>
            <person name="Tapia R."/>
            <person name="Chen A."/>
            <person name="Kyrpides N."/>
            <person name="Mavromatis K."/>
            <person name="Markowitz V."/>
            <person name="Szeto E."/>
            <person name="Ivanova N."/>
            <person name="Pagani I."/>
            <person name="Pati A."/>
            <person name="Goodwin L."/>
            <person name="Nordberg H.P."/>
            <person name="Cantor M.N."/>
            <person name="Hua S.X."/>
            <person name="Woyke T."/>
            <person name="Kerfeld C.A."/>
        </authorList>
    </citation>
    <scope>NUCLEOTIDE SEQUENCE [LARGE SCALE GENOMIC DNA]</scope>
    <source>
        <strain evidence="2 3">PCC 7417</strain>
    </source>
</reference>
<gene>
    <name evidence="2" type="ORF">Cylst_2524</name>
</gene>
<evidence type="ECO:0000313" key="3">
    <source>
        <dbReference type="Proteomes" id="UP000010475"/>
    </source>
</evidence>
<dbReference type="HOGENOM" id="CLU_958836_0_0_3"/>
<proteinExistence type="predicted"/>
<dbReference type="EMBL" id="CP003642">
    <property type="protein sequence ID" value="AFZ24733.1"/>
    <property type="molecule type" value="Genomic_DNA"/>
</dbReference>
<evidence type="ECO:0000256" key="1">
    <source>
        <dbReference type="SAM" id="MobiDB-lite"/>
    </source>
</evidence>
<dbReference type="KEGG" id="csg:Cylst_2524"/>
<dbReference type="AlphaFoldDB" id="K9WX03"/>
<protein>
    <submittedName>
        <fullName evidence="2">Uncharacterized protein</fullName>
    </submittedName>
</protein>
<accession>K9WX03</accession>
<feature type="compositionally biased region" description="Polar residues" evidence="1">
    <location>
        <begin position="8"/>
        <end position="46"/>
    </location>
</feature>
<dbReference type="OrthoDB" id="292792at2"/>
<dbReference type="Proteomes" id="UP000010475">
    <property type="component" value="Chromosome"/>
</dbReference>
<feature type="region of interest" description="Disordered" evidence="1">
    <location>
        <begin position="199"/>
        <end position="221"/>
    </location>
</feature>
<name>K9WX03_9NOST</name>
<sequence>MSRHKVQKSSFGNNAAPKKSSSLNQASSWTNPYQQRNAKASQQPINTVKPPTAEEWLKDNIMLRAIETRLAQLQRQQLEENPGTEPQQPVENVQMKCAACESQETEKEQNNGFEDLQLKEDGTRTSASMQQIGTTGFDGSATKLPHLNQVQQHDIQSQEQEAIQFARMLDPNGQECQELLQTIRNVISDIQKRIGELHENSGNLPETHPDDDKQPRLSKRGHRGIINRLKKTLAKHKAVYASKCGQLPDDIRESEDPHNNWFQLPDIQWPNPLEWILPLPSLDPFPRHGY</sequence>
<evidence type="ECO:0000313" key="2">
    <source>
        <dbReference type="EMBL" id="AFZ24733.1"/>
    </source>
</evidence>
<organism evidence="2 3">
    <name type="scientific">Cylindrospermum stagnale PCC 7417</name>
    <dbReference type="NCBI Taxonomy" id="56107"/>
    <lineage>
        <taxon>Bacteria</taxon>
        <taxon>Bacillati</taxon>
        <taxon>Cyanobacteriota</taxon>
        <taxon>Cyanophyceae</taxon>
        <taxon>Nostocales</taxon>
        <taxon>Nostocaceae</taxon>
        <taxon>Cylindrospermum</taxon>
    </lineage>
</organism>
<dbReference type="RefSeq" id="WP_015207987.1">
    <property type="nucleotide sequence ID" value="NC_019757.1"/>
</dbReference>